<evidence type="ECO:0000313" key="1">
    <source>
        <dbReference type="EMBL" id="KIM27357.1"/>
    </source>
</evidence>
<proteinExistence type="predicted"/>
<evidence type="ECO:0000313" key="2">
    <source>
        <dbReference type="Proteomes" id="UP000054097"/>
    </source>
</evidence>
<dbReference type="AlphaFoldDB" id="A0A0C2XE19"/>
<dbReference type="OrthoDB" id="3266974at2759"/>
<accession>A0A0C2XE19</accession>
<dbReference type="HOGENOM" id="CLU_560388_0_0_1"/>
<dbReference type="EMBL" id="KN824299">
    <property type="protein sequence ID" value="KIM27357.1"/>
    <property type="molecule type" value="Genomic_DNA"/>
</dbReference>
<dbReference type="Proteomes" id="UP000054097">
    <property type="component" value="Unassembled WGS sequence"/>
</dbReference>
<reference evidence="2" key="2">
    <citation type="submission" date="2015-01" db="EMBL/GenBank/DDBJ databases">
        <title>Evolutionary Origins and Diversification of the Mycorrhizal Mutualists.</title>
        <authorList>
            <consortium name="DOE Joint Genome Institute"/>
            <consortium name="Mycorrhizal Genomics Consortium"/>
            <person name="Kohler A."/>
            <person name="Kuo A."/>
            <person name="Nagy L.G."/>
            <person name="Floudas D."/>
            <person name="Copeland A."/>
            <person name="Barry K.W."/>
            <person name="Cichocki N."/>
            <person name="Veneault-Fourrey C."/>
            <person name="LaButti K."/>
            <person name="Lindquist E.A."/>
            <person name="Lipzen A."/>
            <person name="Lundell T."/>
            <person name="Morin E."/>
            <person name="Murat C."/>
            <person name="Riley R."/>
            <person name="Ohm R."/>
            <person name="Sun H."/>
            <person name="Tunlid A."/>
            <person name="Henrissat B."/>
            <person name="Grigoriev I.V."/>
            <person name="Hibbett D.S."/>
            <person name="Martin F."/>
        </authorList>
    </citation>
    <scope>NUCLEOTIDE SEQUENCE [LARGE SCALE GENOMIC DNA]</scope>
    <source>
        <strain evidence="2">MAFF 305830</strain>
    </source>
</reference>
<sequence>MNTTSKRQLIITLADQTGDTMHVAGALALDSNTDALVLFKGGAEEADALLQFYRKAAASNVGDLIPRVRFYSTSQYADFNARDVYNNLTSQDEADHTRDVEWAVVGGKRFNDKTKRLGWSPDTLKTFAGVCLTYKVSQDSPSLAYTTLTVVGATYLIANIFEQNVKNVATCYEQIVQRLANVPLLSDPSLVSIIKDGRFKDVQLPPSNGKPILLLWARYTGQNSDEGYNPAGDSDVGGQRQLLDLAQDMGFQVITIGHDPAVARNEPGVYAPCHLGEFYRHDPISGAGRAGQLSFFLALMQRYPGKIVQMGQKTGGMDAAAQVGMPTLYIEDINSPTIKRMAKWTNGAIPGYRSAITELPPTSLGKAIRILNKALEAGGIRANLLSKQYRTLAMLYALKTQLGDAQLNVELPNLVTFAQGLSDVDMLAWKLKIQAMSVDQMKAGNLSKGYIDLAPIHDALVDVQKSLMDSDAIVRNGEGKYIPRGKL</sequence>
<protein>
    <submittedName>
        <fullName evidence="1">Uncharacterized protein</fullName>
    </submittedName>
</protein>
<name>A0A0C2XE19_SERVB</name>
<reference evidence="1 2" key="1">
    <citation type="submission" date="2014-04" db="EMBL/GenBank/DDBJ databases">
        <authorList>
            <consortium name="DOE Joint Genome Institute"/>
            <person name="Kuo A."/>
            <person name="Zuccaro A."/>
            <person name="Kohler A."/>
            <person name="Nagy L.G."/>
            <person name="Floudas D."/>
            <person name="Copeland A."/>
            <person name="Barry K.W."/>
            <person name="Cichocki N."/>
            <person name="Veneault-Fourrey C."/>
            <person name="LaButti K."/>
            <person name="Lindquist E.A."/>
            <person name="Lipzen A."/>
            <person name="Lundell T."/>
            <person name="Morin E."/>
            <person name="Murat C."/>
            <person name="Sun H."/>
            <person name="Tunlid A."/>
            <person name="Henrissat B."/>
            <person name="Grigoriev I.V."/>
            <person name="Hibbett D.S."/>
            <person name="Martin F."/>
            <person name="Nordberg H.P."/>
            <person name="Cantor M.N."/>
            <person name="Hua S.X."/>
        </authorList>
    </citation>
    <scope>NUCLEOTIDE SEQUENCE [LARGE SCALE GENOMIC DNA]</scope>
    <source>
        <strain evidence="1 2">MAFF 305830</strain>
    </source>
</reference>
<organism evidence="1 2">
    <name type="scientific">Serendipita vermifera MAFF 305830</name>
    <dbReference type="NCBI Taxonomy" id="933852"/>
    <lineage>
        <taxon>Eukaryota</taxon>
        <taxon>Fungi</taxon>
        <taxon>Dikarya</taxon>
        <taxon>Basidiomycota</taxon>
        <taxon>Agaricomycotina</taxon>
        <taxon>Agaricomycetes</taxon>
        <taxon>Sebacinales</taxon>
        <taxon>Serendipitaceae</taxon>
        <taxon>Serendipita</taxon>
    </lineage>
</organism>
<gene>
    <name evidence="1" type="ORF">M408DRAFT_24584</name>
</gene>
<keyword evidence="2" id="KW-1185">Reference proteome</keyword>